<dbReference type="OrthoDB" id="7862873at2"/>
<evidence type="ECO:0000313" key="1">
    <source>
        <dbReference type="EMBL" id="KTW00674.1"/>
    </source>
</evidence>
<comment type="caution">
    <text evidence="1">The sequence shown here is derived from an EMBL/GenBank/DDBJ whole genome shotgun (WGS) entry which is preliminary data.</text>
</comment>
<sequence>MTEKDLVLPLRRIPPLGEFLDALQIKPAGLAAQLFTGVYNQLFVWSTDLRAQYDQYYCVEYPTLAAYLEIAHEIYLEPTELEKTHILKIKAPGGVLEEAYDDNVRDTVIDCVRKLESSYED</sequence>
<dbReference type="EMBL" id="LDTF01000009">
    <property type="protein sequence ID" value="KTW00674.1"/>
    <property type="molecule type" value="Genomic_DNA"/>
</dbReference>
<protein>
    <submittedName>
        <fullName evidence="1">Uncharacterized protein</fullName>
    </submittedName>
</protein>
<dbReference type="AlphaFoldDB" id="A0A147IXV8"/>
<proteinExistence type="predicted"/>
<reference evidence="1 2" key="1">
    <citation type="journal article" date="2016" name="Front. Microbiol.">
        <title>Genomic Resource of Rice Seed Associated Bacteria.</title>
        <authorList>
            <person name="Midha S."/>
            <person name="Bansal K."/>
            <person name="Sharma S."/>
            <person name="Kumar N."/>
            <person name="Patil P.P."/>
            <person name="Chaudhry V."/>
            <person name="Patil P.B."/>
        </authorList>
    </citation>
    <scope>NUCLEOTIDE SEQUENCE [LARGE SCALE GENOMIC DNA]</scope>
    <source>
        <strain evidence="1 2">NS355</strain>
    </source>
</reference>
<name>A0A147IXV8_9SPHN</name>
<evidence type="ECO:0000313" key="2">
    <source>
        <dbReference type="Proteomes" id="UP000073923"/>
    </source>
</evidence>
<dbReference type="PATRIC" id="fig|172044.3.peg.3349"/>
<accession>A0A147IXV8</accession>
<dbReference type="RefSeq" id="WP_058744389.1">
    <property type="nucleotide sequence ID" value="NZ_LDTF01000009.1"/>
</dbReference>
<dbReference type="Proteomes" id="UP000073923">
    <property type="component" value="Unassembled WGS sequence"/>
</dbReference>
<organism evidence="1 2">
    <name type="scientific">Sphingomonas yabuuchiae</name>
    <dbReference type="NCBI Taxonomy" id="172044"/>
    <lineage>
        <taxon>Bacteria</taxon>
        <taxon>Pseudomonadati</taxon>
        <taxon>Pseudomonadota</taxon>
        <taxon>Alphaproteobacteria</taxon>
        <taxon>Sphingomonadales</taxon>
        <taxon>Sphingomonadaceae</taxon>
        <taxon>Sphingomonas</taxon>
    </lineage>
</organism>
<gene>
    <name evidence="1" type="ORF">NS355_03375</name>
</gene>